<dbReference type="AlphaFoldDB" id="A0A410X0K8"/>
<accession>A0A410X0K8</accession>
<dbReference type="SUPFAM" id="SSF46955">
    <property type="entry name" value="Putative DNA-binding domain"/>
    <property type="match status" value="1"/>
</dbReference>
<dbReference type="InterPro" id="IPR009061">
    <property type="entry name" value="DNA-bd_dom_put_sf"/>
</dbReference>
<dbReference type="EMBL" id="CP026520">
    <property type="protein sequence ID" value="QAV20226.1"/>
    <property type="molecule type" value="Genomic_DNA"/>
</dbReference>
<evidence type="ECO:0000259" key="2">
    <source>
        <dbReference type="PROSITE" id="PS51332"/>
    </source>
</evidence>
<name>A0A410X0K8_9BACL</name>
<dbReference type="KEGG" id="pchi:PC41400_22165"/>
<dbReference type="Pfam" id="PF02607">
    <property type="entry name" value="B12-binding_2"/>
    <property type="match status" value="1"/>
</dbReference>
<dbReference type="GO" id="GO:0006355">
    <property type="term" value="P:regulation of DNA-templated transcription"/>
    <property type="evidence" value="ECO:0007669"/>
    <property type="project" value="InterPro"/>
</dbReference>
<evidence type="ECO:0000313" key="5">
    <source>
        <dbReference type="Proteomes" id="UP000288943"/>
    </source>
</evidence>
<organism evidence="4 5">
    <name type="scientific">Paenibacillus chitinolyticus</name>
    <dbReference type="NCBI Taxonomy" id="79263"/>
    <lineage>
        <taxon>Bacteria</taxon>
        <taxon>Bacillati</taxon>
        <taxon>Bacillota</taxon>
        <taxon>Bacilli</taxon>
        <taxon>Bacillales</taxon>
        <taxon>Paenibacillaceae</taxon>
        <taxon>Paenibacillus</taxon>
    </lineage>
</organism>
<dbReference type="InterPro" id="IPR036594">
    <property type="entry name" value="Meth_synthase_dom"/>
</dbReference>
<sequence>MSRLYTIKEASMRSGLSTQLIRKWEERYGAVQPDRFPNGYRGYTNHDIETLIWLKSKADSGVPIGLAVQEKQLRLESSASTETISRSEAELPFIHSELKEYQEKLLGLFLQLDQAGAQRFFDRLAALHQMDFILLQVLQPTLIRVGEMWERGEISEYQEHFGSHFIRERLLALKNLFSIPPGGPRLITACSPYESHELGILFLGYFALQNGFQTLYLGASPSEKGILDCLEQIRPAAFAFGSSMKSMLDEAYLFYAKLDRRIGELGSRTKVFIGGNAIERDEVLHGTKHIYLLSGDARECALKLKKLTAY</sequence>
<dbReference type="Gene3D" id="3.40.50.280">
    <property type="entry name" value="Cobalamin-binding domain"/>
    <property type="match status" value="1"/>
</dbReference>
<dbReference type="Pfam" id="PF13411">
    <property type="entry name" value="MerR_1"/>
    <property type="match status" value="1"/>
</dbReference>
<dbReference type="Proteomes" id="UP001527202">
    <property type="component" value="Unassembled WGS sequence"/>
</dbReference>
<reference evidence="3 6" key="2">
    <citation type="submission" date="2022-05" db="EMBL/GenBank/DDBJ databases">
        <title>Genome Sequencing of Bee-Associated Microbes.</title>
        <authorList>
            <person name="Dunlap C."/>
        </authorList>
    </citation>
    <scope>NUCLEOTIDE SEQUENCE [LARGE SCALE GENOMIC DNA]</scope>
    <source>
        <strain evidence="3 6">NRRL B-23120</strain>
    </source>
</reference>
<proteinExistence type="predicted"/>
<feature type="domain" description="HTH merR-type" evidence="1">
    <location>
        <begin position="4"/>
        <end position="51"/>
    </location>
</feature>
<keyword evidence="6" id="KW-1185">Reference proteome</keyword>
<evidence type="ECO:0000313" key="4">
    <source>
        <dbReference type="EMBL" id="QAV20226.1"/>
    </source>
</evidence>
<dbReference type="GO" id="GO:0031419">
    <property type="term" value="F:cobalamin binding"/>
    <property type="evidence" value="ECO:0007669"/>
    <property type="project" value="InterPro"/>
</dbReference>
<protein>
    <submittedName>
        <fullName evidence="3">Cobalamin B12-binding domain-containing protein</fullName>
    </submittedName>
    <submittedName>
        <fullName evidence="4">MerR family transcriptional regulator</fullName>
    </submittedName>
</protein>
<dbReference type="InterPro" id="IPR006158">
    <property type="entry name" value="Cobalamin-bd"/>
</dbReference>
<evidence type="ECO:0000313" key="3">
    <source>
        <dbReference type="EMBL" id="MCY9597845.1"/>
    </source>
</evidence>
<dbReference type="SMART" id="SM00422">
    <property type="entry name" value="HTH_MERR"/>
    <property type="match status" value="1"/>
</dbReference>
<dbReference type="GO" id="GO:0003677">
    <property type="term" value="F:DNA binding"/>
    <property type="evidence" value="ECO:0007669"/>
    <property type="project" value="InterPro"/>
</dbReference>
<evidence type="ECO:0000259" key="1">
    <source>
        <dbReference type="PROSITE" id="PS50937"/>
    </source>
</evidence>
<evidence type="ECO:0000313" key="6">
    <source>
        <dbReference type="Proteomes" id="UP001527202"/>
    </source>
</evidence>
<dbReference type="EMBL" id="JAMDMJ010000025">
    <property type="protein sequence ID" value="MCY9597845.1"/>
    <property type="molecule type" value="Genomic_DNA"/>
</dbReference>
<dbReference type="PROSITE" id="PS50937">
    <property type="entry name" value="HTH_MERR_2"/>
    <property type="match status" value="1"/>
</dbReference>
<dbReference type="InterPro" id="IPR036724">
    <property type="entry name" value="Cobalamin-bd_sf"/>
</dbReference>
<dbReference type="GeneID" id="95377501"/>
<dbReference type="Proteomes" id="UP000288943">
    <property type="component" value="Chromosome"/>
</dbReference>
<dbReference type="Gene3D" id="1.10.1240.10">
    <property type="entry name" value="Methionine synthase domain"/>
    <property type="match status" value="1"/>
</dbReference>
<dbReference type="GO" id="GO:0046872">
    <property type="term" value="F:metal ion binding"/>
    <property type="evidence" value="ECO:0007669"/>
    <property type="project" value="InterPro"/>
</dbReference>
<dbReference type="PROSITE" id="PS51332">
    <property type="entry name" value="B12_BINDING"/>
    <property type="match status" value="1"/>
</dbReference>
<feature type="domain" description="B12-binding" evidence="2">
    <location>
        <begin position="183"/>
        <end position="310"/>
    </location>
</feature>
<dbReference type="RefSeq" id="WP_042232694.1">
    <property type="nucleotide sequence ID" value="NZ_CP026520.1"/>
</dbReference>
<reference evidence="4 5" key="1">
    <citation type="submission" date="2018-01" db="EMBL/GenBank/DDBJ databases">
        <title>The whole genome sequencing and assembly of Paenibacillus chitinolyticus KCCM 41400 strain.</title>
        <authorList>
            <person name="Kim J.-Y."/>
            <person name="Park M.-K."/>
            <person name="Lee Y.-J."/>
            <person name="Yi H."/>
            <person name="Bahn Y.-S."/>
            <person name="Kim J.F."/>
            <person name="Lee D.-W."/>
        </authorList>
    </citation>
    <scope>NUCLEOTIDE SEQUENCE [LARGE SCALE GENOMIC DNA]</scope>
    <source>
        <strain evidence="4 5">KCCM 41400</strain>
    </source>
</reference>
<dbReference type="SUPFAM" id="SSF52242">
    <property type="entry name" value="Cobalamin (vitamin B12)-binding domain"/>
    <property type="match status" value="1"/>
</dbReference>
<dbReference type="InterPro" id="IPR003759">
    <property type="entry name" value="Cbl-bd_cap"/>
</dbReference>
<dbReference type="InterPro" id="IPR000551">
    <property type="entry name" value="MerR-type_HTH_dom"/>
</dbReference>
<dbReference type="OrthoDB" id="9800334at2"/>
<dbReference type="Gene3D" id="1.10.1660.10">
    <property type="match status" value="1"/>
</dbReference>
<gene>
    <name evidence="3" type="ORF">M5X16_18930</name>
    <name evidence="4" type="ORF">PC41400_22165</name>
</gene>